<proteinExistence type="predicted"/>
<name>A0A3M8L9I0_9MICO</name>
<evidence type="ECO:0000256" key="1">
    <source>
        <dbReference type="SAM" id="MobiDB-lite"/>
    </source>
</evidence>
<accession>A0A3M8L9I0</accession>
<gene>
    <name evidence="2" type="ORF">EEJ31_09230</name>
</gene>
<keyword evidence="3" id="KW-1185">Reference proteome</keyword>
<evidence type="ECO:0000313" key="3">
    <source>
        <dbReference type="Proteomes" id="UP000279859"/>
    </source>
</evidence>
<reference evidence="2 3" key="1">
    <citation type="submission" date="2018-11" db="EMBL/GenBank/DDBJ databases">
        <title>Cryobacterium sp. nov., isolated from rhizosphere soil of lettuce.</title>
        <authorList>
            <person name="Wang Y."/>
        </authorList>
    </citation>
    <scope>NUCLEOTIDE SEQUENCE [LARGE SCALE GENOMIC DNA]</scope>
    <source>
        <strain evidence="2 3">NEAU-85</strain>
    </source>
</reference>
<evidence type="ECO:0000313" key="2">
    <source>
        <dbReference type="EMBL" id="RNE62096.1"/>
    </source>
</evidence>
<feature type="region of interest" description="Disordered" evidence="1">
    <location>
        <begin position="66"/>
        <end position="92"/>
    </location>
</feature>
<protein>
    <submittedName>
        <fullName evidence="2">Uncharacterized protein</fullName>
    </submittedName>
</protein>
<sequence length="92" mass="9743">MKRVEVHYQGRIYSIPDTSMESVRDTVDHALRGSGSHWLQVQNGEGLGQDAFILITPGIPISIVNPTPSGTSDLGQSDNEASGGGIAIPDLL</sequence>
<dbReference type="AlphaFoldDB" id="A0A3M8L9I0"/>
<dbReference type="Proteomes" id="UP000279859">
    <property type="component" value="Unassembled WGS sequence"/>
</dbReference>
<organism evidence="2 3">
    <name type="scientific">Cryobacterium tepidiphilum</name>
    <dbReference type="NCBI Taxonomy" id="2486026"/>
    <lineage>
        <taxon>Bacteria</taxon>
        <taxon>Bacillati</taxon>
        <taxon>Actinomycetota</taxon>
        <taxon>Actinomycetes</taxon>
        <taxon>Micrococcales</taxon>
        <taxon>Microbacteriaceae</taxon>
        <taxon>Cryobacterium</taxon>
    </lineage>
</organism>
<dbReference type="EMBL" id="RDSR01000014">
    <property type="protein sequence ID" value="RNE62096.1"/>
    <property type="molecule type" value="Genomic_DNA"/>
</dbReference>
<dbReference type="RefSeq" id="WP_123046016.1">
    <property type="nucleotide sequence ID" value="NZ_RDSR01000014.1"/>
</dbReference>
<feature type="compositionally biased region" description="Polar residues" evidence="1">
    <location>
        <begin position="66"/>
        <end position="80"/>
    </location>
</feature>
<comment type="caution">
    <text evidence="2">The sequence shown here is derived from an EMBL/GenBank/DDBJ whole genome shotgun (WGS) entry which is preliminary data.</text>
</comment>
<dbReference type="OrthoDB" id="5020792at2"/>